<feature type="compositionally biased region" description="Polar residues" evidence="1">
    <location>
        <begin position="718"/>
        <end position="727"/>
    </location>
</feature>
<dbReference type="EMBL" id="ML213506">
    <property type="protein sequence ID" value="TFK54143.1"/>
    <property type="molecule type" value="Genomic_DNA"/>
</dbReference>
<protein>
    <submittedName>
        <fullName evidence="2">Uncharacterized protein</fullName>
    </submittedName>
</protein>
<keyword evidence="3" id="KW-1185">Reference proteome</keyword>
<feature type="compositionally biased region" description="Basic and acidic residues" evidence="1">
    <location>
        <begin position="1306"/>
        <end position="1320"/>
    </location>
</feature>
<feature type="compositionally biased region" description="Basic and acidic residues" evidence="1">
    <location>
        <begin position="777"/>
        <end position="793"/>
    </location>
</feature>
<sequence>MLDVKSALTALKKAAPKAKVKKEITDTIERVSASLPVLTYTTPTSLEYDNLTSRLRRPFLLLYETVAVPALNLSAAIFHEVATKKIAHLLKIGDTEKARRWELVAAAVLSGVLDFLDEQPEEKTKDAIATAFYPVICDAFLPKDPAVAIRLSITLRSTAYTVLSDAAASFPKNQEKLRSSKIMGGKRLGAILYQTKEYLVLESLLTLLGRVIPANTAPNAKKSQRTEFLRQVFFLPCPTGKHAMGKELMDIMENAPMTDWDNTIMTAVDVLARADISNPQPFGLDVIHACAIAFPQPTPSDRLYVDRFSFFANIASEEDAYDTMQVPYTSVLGIAISREHGPPASSVTVTLAVAPTVAEEPMKIPADAPLTFVFDVQNNDLERFMRAIESRGLKARLIEKGKPPKHTRISLTQTSARLEFTSEGDPVNAHPTFEDKVKTVQQIYKTNETSDDVSLLNGATAQSEPAALPLDELINYPATPANGARAPSLSQVTPPPDISNLSRKLDPEAGQMSRVDVTILAPTAPPTPVSNPQRSTVPLSGVGRTDTQILKEKVFGTSEDELSDISDVDDEDDSRKKSKNDDAAGRRSTRSQKASLAGIDEEEATVKTKTARRGRMILESDEEEEGGKELVPQPPKRLLRQRRVVSLDSDVDSPVKEVPVARPVVKTPVRKASVTNAPESAVIPGSVVALLSQGCTGSDVLARAQDKQDGPFDAPAQSPAQHGSVSSPRPEEKSTDKLSTAIPQTGITAKKSVVSEITVANGRSGTTRSTRASVAAVKKDDATGRTKLDEPKRNTRQMAQLPKDDGPSGNENGNGSKQRDTGDTLAADPPPINHAFMVGDRPRHRTYGIKFAQETPRRKRKSFEADDFTGSPGKNAQDAKPAKRARGDSSPKIEVISLTPKRPVPPARKYGLRAKANKASPPVPRKTVSTTNFEAVPGPGLSSDPIEMDPSSPLSQRVAKMQSRLPVKPAPAQTGRMTRAAAMKDRTNRARPVVAAAEQETKKSKTGRKKHVINLDDEEGAAPFEEKKPALALVLDPDAPRTPASKEEHRGVDEIQSSDQDSVEIQPTKAISEVPTSGYTRKPKKAPWETQEFSDMVQQKQTSTPPKIYVDGKQEAHNAEPVDDIPEVPMDFSATGVTYTPRTPSPPPAVVPEDPIDDSPSLHDHIANNAPEIQVELVPSPLPQPKRTSLVKQAKQLEKASKNVDLAAIITKAKERKPAAPFVKVADVEMIDLTTESPVKNPVVFARNAAPAIAPLKKTAVLLKPTDVRVAPEPSPAPLSPVKAPSYHDEEGAVLGSSTPPAENDVPTRESPRPVREKLAEVQPVSARREEDSKEVPSCKRRNRVTFAPEARDNPDTPFNLKNGLLGINATRDKIGIRRAGTSSMPRRGIISTREARDRRQDEQREPGMEAIVEVIVQKISSKVEGVRSEVRVGRKMLLQDAAADLQAMRNESVLHFNRLIDLESEYAGYAHKMVGKWEEMLEVNEGIQGQLRRTIQDHDRRSLVKKMPKTLFVKGLPAVCQKFQA</sequence>
<organism evidence="2 3">
    <name type="scientific">Heliocybe sulcata</name>
    <dbReference type="NCBI Taxonomy" id="5364"/>
    <lineage>
        <taxon>Eukaryota</taxon>
        <taxon>Fungi</taxon>
        <taxon>Dikarya</taxon>
        <taxon>Basidiomycota</taxon>
        <taxon>Agaricomycotina</taxon>
        <taxon>Agaricomycetes</taxon>
        <taxon>Gloeophyllales</taxon>
        <taxon>Gloeophyllaceae</taxon>
        <taxon>Heliocybe</taxon>
    </lineage>
</organism>
<evidence type="ECO:0000313" key="3">
    <source>
        <dbReference type="Proteomes" id="UP000305948"/>
    </source>
</evidence>
<dbReference type="Proteomes" id="UP000305948">
    <property type="component" value="Unassembled WGS sequence"/>
</dbReference>
<feature type="region of interest" description="Disordered" evidence="1">
    <location>
        <begin position="762"/>
        <end position="1165"/>
    </location>
</feature>
<feature type="region of interest" description="Disordered" evidence="1">
    <location>
        <begin position="478"/>
        <end position="508"/>
    </location>
</feature>
<feature type="compositionally biased region" description="Basic and acidic residues" evidence="1">
    <location>
        <begin position="1327"/>
        <end position="1338"/>
    </location>
</feature>
<reference evidence="2 3" key="1">
    <citation type="journal article" date="2019" name="Nat. Ecol. Evol.">
        <title>Megaphylogeny resolves global patterns of mushroom evolution.</title>
        <authorList>
            <person name="Varga T."/>
            <person name="Krizsan K."/>
            <person name="Foldi C."/>
            <person name="Dima B."/>
            <person name="Sanchez-Garcia M."/>
            <person name="Sanchez-Ramirez S."/>
            <person name="Szollosi G.J."/>
            <person name="Szarkandi J.G."/>
            <person name="Papp V."/>
            <person name="Albert L."/>
            <person name="Andreopoulos W."/>
            <person name="Angelini C."/>
            <person name="Antonin V."/>
            <person name="Barry K.W."/>
            <person name="Bougher N.L."/>
            <person name="Buchanan P."/>
            <person name="Buyck B."/>
            <person name="Bense V."/>
            <person name="Catcheside P."/>
            <person name="Chovatia M."/>
            <person name="Cooper J."/>
            <person name="Damon W."/>
            <person name="Desjardin D."/>
            <person name="Finy P."/>
            <person name="Geml J."/>
            <person name="Haridas S."/>
            <person name="Hughes K."/>
            <person name="Justo A."/>
            <person name="Karasinski D."/>
            <person name="Kautmanova I."/>
            <person name="Kiss B."/>
            <person name="Kocsube S."/>
            <person name="Kotiranta H."/>
            <person name="LaButti K.M."/>
            <person name="Lechner B.E."/>
            <person name="Liimatainen K."/>
            <person name="Lipzen A."/>
            <person name="Lukacs Z."/>
            <person name="Mihaltcheva S."/>
            <person name="Morgado L.N."/>
            <person name="Niskanen T."/>
            <person name="Noordeloos M.E."/>
            <person name="Ohm R.A."/>
            <person name="Ortiz-Santana B."/>
            <person name="Ovrebo C."/>
            <person name="Racz N."/>
            <person name="Riley R."/>
            <person name="Savchenko A."/>
            <person name="Shiryaev A."/>
            <person name="Soop K."/>
            <person name="Spirin V."/>
            <person name="Szebenyi C."/>
            <person name="Tomsovsky M."/>
            <person name="Tulloss R.E."/>
            <person name="Uehling J."/>
            <person name="Grigoriev I.V."/>
            <person name="Vagvolgyi C."/>
            <person name="Papp T."/>
            <person name="Martin F.M."/>
            <person name="Miettinen O."/>
            <person name="Hibbett D.S."/>
            <person name="Nagy L.G."/>
        </authorList>
    </citation>
    <scope>NUCLEOTIDE SEQUENCE [LARGE SCALE GENOMIC DNA]</scope>
    <source>
        <strain evidence="2 3">OMC1185</strain>
    </source>
</reference>
<proteinExistence type="predicted"/>
<feature type="compositionally biased region" description="Acidic residues" evidence="1">
    <location>
        <begin position="558"/>
        <end position="572"/>
    </location>
</feature>
<evidence type="ECO:0000313" key="2">
    <source>
        <dbReference type="EMBL" id="TFK54143.1"/>
    </source>
</evidence>
<accession>A0A5C3N9W6</accession>
<feature type="region of interest" description="Disordered" evidence="1">
    <location>
        <begin position="706"/>
        <end position="744"/>
    </location>
</feature>
<dbReference type="OrthoDB" id="3270368at2759"/>
<name>A0A5C3N9W6_9AGAM</name>
<feature type="compositionally biased region" description="Basic and acidic residues" evidence="1">
    <location>
        <begin position="1044"/>
        <end position="1053"/>
    </location>
</feature>
<evidence type="ECO:0000256" key="1">
    <source>
        <dbReference type="SAM" id="MobiDB-lite"/>
    </source>
</evidence>
<feature type="region of interest" description="Disordered" evidence="1">
    <location>
        <begin position="1271"/>
        <end position="1338"/>
    </location>
</feature>
<feature type="region of interest" description="Disordered" evidence="1">
    <location>
        <begin position="521"/>
        <end position="637"/>
    </location>
</feature>
<feature type="compositionally biased region" description="Polar residues" evidence="1">
    <location>
        <begin position="762"/>
        <end position="772"/>
    </location>
</feature>
<gene>
    <name evidence="2" type="ORF">OE88DRAFT_1642744</name>
</gene>
<dbReference type="STRING" id="5364.A0A5C3N9W6"/>
<feature type="compositionally biased region" description="Basic and acidic residues" evidence="1">
    <location>
        <begin position="1110"/>
        <end position="1120"/>
    </location>
</feature>
<feature type="compositionally biased region" description="Polar residues" evidence="1">
    <location>
        <begin position="1055"/>
        <end position="1065"/>
    </location>
</feature>
<feature type="compositionally biased region" description="Basic and acidic residues" evidence="1">
    <location>
        <begin position="573"/>
        <end position="585"/>
    </location>
</feature>
<feature type="compositionally biased region" description="Polar residues" evidence="1">
    <location>
        <begin position="1091"/>
        <end position="1105"/>
    </location>
</feature>